<organism evidence="2 3">
    <name type="scientific">Candidatus Thermochlorobacter aerophilus</name>
    <dbReference type="NCBI Taxonomy" id="1868324"/>
    <lineage>
        <taxon>Bacteria</taxon>
        <taxon>Pseudomonadati</taxon>
        <taxon>Chlorobiota</taxon>
        <taxon>Chlorobiia</taxon>
        <taxon>Chlorobiales</taxon>
        <taxon>Candidatus Thermochlorobacteriaceae</taxon>
        <taxon>Candidatus Thermochlorobacter</taxon>
    </lineage>
</organism>
<feature type="chain" id="PRO_5017360583" evidence="1">
    <location>
        <begin position="20"/>
        <end position="248"/>
    </location>
</feature>
<sequence>MSAPFLAILLAFACQITFAQDTTVKRLYYPSGKLRAEMSYVGNTPNGFFREYTEQGQIRVEEYYLNGQVDSVRREYYDSGQLKSEFRFRQGLRHGTAYEFYESGKVQSQATYRNDTLLSTVKYYFYHPNGRLREEASVNANGRLHGIRRTYHSNGALESEERYVDGVRMGDARRYTATGTLKLIRTYKDDLPDGEELIYSDDGKLEEVNTYRLGEKISVKRYDERGYLVEELDERAILRQRQRRPNGY</sequence>
<dbReference type="Proteomes" id="UP000266389">
    <property type="component" value="Unassembled WGS sequence"/>
</dbReference>
<reference evidence="2 3" key="1">
    <citation type="journal article" date="2011" name="ISME J.">
        <title>Community ecology of hot spring cyanobacterial mats: predominant populations and their functional potential.</title>
        <authorList>
            <person name="Klatt C.G."/>
            <person name="Wood J.M."/>
            <person name="Rusch D.B."/>
            <person name="Bateson M.M."/>
            <person name="Hamamura N."/>
            <person name="Heidelberg J.F."/>
            <person name="Grossman A.R."/>
            <person name="Bhaya D."/>
            <person name="Cohan F.M."/>
            <person name="Kuhl M."/>
            <person name="Bryant D.A."/>
            <person name="Ward D.M."/>
        </authorList>
    </citation>
    <scope>NUCLEOTIDE SEQUENCE [LARGE SCALE GENOMIC DNA]</scope>
    <source>
        <strain evidence="2">OS</strain>
    </source>
</reference>
<dbReference type="Pfam" id="PF07661">
    <property type="entry name" value="MORN_2"/>
    <property type="match status" value="6"/>
</dbReference>
<dbReference type="EMBL" id="PHFL01000065">
    <property type="protein sequence ID" value="RFM23481.1"/>
    <property type="molecule type" value="Genomic_DNA"/>
</dbReference>
<evidence type="ECO:0000313" key="3">
    <source>
        <dbReference type="Proteomes" id="UP000266389"/>
    </source>
</evidence>
<evidence type="ECO:0000256" key="1">
    <source>
        <dbReference type="SAM" id="SignalP"/>
    </source>
</evidence>
<dbReference type="Gene3D" id="3.90.930.1">
    <property type="match status" value="1"/>
</dbReference>
<gene>
    <name evidence="2" type="ORF">D0433_11160</name>
</gene>
<protein>
    <submittedName>
        <fullName evidence="2">Toxin-antitoxin system YwqK family antitoxin</fullName>
    </submittedName>
</protein>
<keyword evidence="1" id="KW-0732">Signal</keyword>
<comment type="caution">
    <text evidence="2">The sequence shown here is derived from an EMBL/GenBank/DDBJ whole genome shotgun (WGS) entry which is preliminary data.</text>
</comment>
<evidence type="ECO:0000313" key="2">
    <source>
        <dbReference type="EMBL" id="RFM23481.1"/>
    </source>
</evidence>
<proteinExistence type="predicted"/>
<dbReference type="SUPFAM" id="SSF82185">
    <property type="entry name" value="Histone H3 K4-specific methyltransferase SET7/9 N-terminal domain"/>
    <property type="match status" value="2"/>
</dbReference>
<dbReference type="InterPro" id="IPR011652">
    <property type="entry name" value="MORN_2"/>
</dbReference>
<feature type="signal peptide" evidence="1">
    <location>
        <begin position="1"/>
        <end position="19"/>
    </location>
</feature>
<accession>A0A395LYG4</accession>
<name>A0A395LYG4_9BACT</name>
<dbReference type="Gene3D" id="2.20.110.10">
    <property type="entry name" value="Histone H3 K4-specific methyltransferase SET7/9 N-terminal domain"/>
    <property type="match status" value="1"/>
</dbReference>
<dbReference type="AlphaFoldDB" id="A0A395LYG4"/>